<dbReference type="InterPro" id="IPR002606">
    <property type="entry name" value="Riboflavin_kinase_bac"/>
</dbReference>
<evidence type="ECO:0000313" key="17">
    <source>
        <dbReference type="EMBL" id="WZL75287.1"/>
    </source>
</evidence>
<comment type="catalytic activity">
    <reaction evidence="14 15">
        <text>FMN + ATP + H(+) = FAD + diphosphate</text>
        <dbReference type="Rhea" id="RHEA:17237"/>
        <dbReference type="ChEBI" id="CHEBI:15378"/>
        <dbReference type="ChEBI" id="CHEBI:30616"/>
        <dbReference type="ChEBI" id="CHEBI:33019"/>
        <dbReference type="ChEBI" id="CHEBI:57692"/>
        <dbReference type="ChEBI" id="CHEBI:58210"/>
        <dbReference type="EC" id="2.7.7.2"/>
    </reaction>
</comment>
<evidence type="ECO:0000256" key="15">
    <source>
        <dbReference type="PIRNR" id="PIRNR004491"/>
    </source>
</evidence>
<dbReference type="InterPro" id="IPR015865">
    <property type="entry name" value="Riboflavin_kinase_bac/euk"/>
</dbReference>
<dbReference type="GO" id="GO:0016301">
    <property type="term" value="F:kinase activity"/>
    <property type="evidence" value="ECO:0007669"/>
    <property type="project" value="UniProtKB-KW"/>
</dbReference>
<evidence type="ECO:0000256" key="10">
    <source>
        <dbReference type="ARBA" id="ARBA00022827"/>
    </source>
</evidence>
<evidence type="ECO:0000256" key="14">
    <source>
        <dbReference type="ARBA" id="ARBA00049494"/>
    </source>
</evidence>
<dbReference type="Gene3D" id="3.40.50.620">
    <property type="entry name" value="HUPs"/>
    <property type="match status" value="1"/>
</dbReference>
<evidence type="ECO:0000256" key="4">
    <source>
        <dbReference type="ARBA" id="ARBA00022630"/>
    </source>
</evidence>
<keyword evidence="18" id="KW-1185">Reference proteome</keyword>
<accession>A0ABZ2Y9L3</accession>
<evidence type="ECO:0000313" key="18">
    <source>
        <dbReference type="Proteomes" id="UP001461341"/>
    </source>
</evidence>
<evidence type="ECO:0000256" key="12">
    <source>
        <dbReference type="ARBA" id="ARBA00023268"/>
    </source>
</evidence>
<dbReference type="EC" id="2.7.1.26" evidence="15"/>
<keyword evidence="8 15" id="KW-0547">Nucleotide-binding</keyword>
<dbReference type="InterPro" id="IPR023468">
    <property type="entry name" value="Riboflavin_kinase"/>
</dbReference>
<dbReference type="CDD" id="cd02064">
    <property type="entry name" value="FAD_synthetase_N"/>
    <property type="match status" value="1"/>
</dbReference>
<comment type="pathway">
    <text evidence="3 15">Cofactor biosynthesis; FMN biosynthesis; FMN from riboflavin (ATP route): step 1/1.</text>
</comment>
<dbReference type="EC" id="2.7.7.2" evidence="15"/>
<keyword evidence="10 15" id="KW-0274">FAD</keyword>
<dbReference type="RefSeq" id="WP_369017433.1">
    <property type="nucleotide sequence ID" value="NZ_CP121689.1"/>
</dbReference>
<evidence type="ECO:0000256" key="6">
    <source>
        <dbReference type="ARBA" id="ARBA00022679"/>
    </source>
</evidence>
<dbReference type="PANTHER" id="PTHR22749:SF6">
    <property type="entry name" value="RIBOFLAVIN KINASE"/>
    <property type="match status" value="1"/>
</dbReference>
<evidence type="ECO:0000256" key="13">
    <source>
        <dbReference type="ARBA" id="ARBA00047880"/>
    </source>
</evidence>
<evidence type="ECO:0000259" key="16">
    <source>
        <dbReference type="SMART" id="SM00904"/>
    </source>
</evidence>
<dbReference type="Gene3D" id="2.40.30.30">
    <property type="entry name" value="Riboflavin kinase-like"/>
    <property type="match status" value="1"/>
</dbReference>
<name>A0ABZ2Y9L3_9BACT</name>
<reference evidence="17 18" key="1">
    <citation type="submission" date="2023-03" db="EMBL/GenBank/DDBJ databases">
        <title>Novel Species.</title>
        <authorList>
            <person name="Ma S."/>
        </authorList>
    </citation>
    <scope>NUCLEOTIDE SEQUENCE [LARGE SCALE GENOMIC DNA]</scope>
    <source>
        <strain evidence="17 18">B11</strain>
    </source>
</reference>
<gene>
    <name evidence="17" type="ORF">QBE54_06700</name>
</gene>
<protein>
    <recommendedName>
        <fullName evidence="15">Riboflavin biosynthesis protein</fullName>
    </recommendedName>
    <domain>
        <recommendedName>
            <fullName evidence="15">Riboflavin kinase</fullName>
            <ecNumber evidence="15">2.7.1.26</ecNumber>
        </recommendedName>
        <alternativeName>
            <fullName evidence="15">Flavokinase</fullName>
        </alternativeName>
    </domain>
    <domain>
        <recommendedName>
            <fullName evidence="15">FMN adenylyltransferase</fullName>
            <ecNumber evidence="15">2.7.7.2</ecNumber>
        </recommendedName>
        <alternativeName>
            <fullName evidence="15">FAD pyrophosphorylase</fullName>
        </alternativeName>
        <alternativeName>
            <fullName evidence="15">FAD synthase</fullName>
        </alternativeName>
    </domain>
</protein>
<keyword evidence="11 15" id="KW-0067">ATP-binding</keyword>
<evidence type="ECO:0000256" key="2">
    <source>
        <dbReference type="ARBA" id="ARBA00004726"/>
    </source>
</evidence>
<dbReference type="SUPFAM" id="SSF52374">
    <property type="entry name" value="Nucleotidylyl transferase"/>
    <property type="match status" value="1"/>
</dbReference>
<dbReference type="SUPFAM" id="SSF82114">
    <property type="entry name" value="Riboflavin kinase-like"/>
    <property type="match status" value="1"/>
</dbReference>
<dbReference type="Pfam" id="PF01687">
    <property type="entry name" value="Flavokinase"/>
    <property type="match status" value="1"/>
</dbReference>
<evidence type="ECO:0000256" key="3">
    <source>
        <dbReference type="ARBA" id="ARBA00005201"/>
    </source>
</evidence>
<proteinExistence type="inferred from homology"/>
<comment type="pathway">
    <text evidence="2 15">Cofactor biosynthesis; FAD biosynthesis; FAD from FMN: step 1/1.</text>
</comment>
<organism evidence="17 18">
    <name type="scientific">Thermatribacter velox</name>
    <dbReference type="NCBI Taxonomy" id="3039681"/>
    <lineage>
        <taxon>Bacteria</taxon>
        <taxon>Pseudomonadati</taxon>
        <taxon>Atribacterota</taxon>
        <taxon>Atribacteria</taxon>
        <taxon>Atribacterales</taxon>
        <taxon>Thermatribacteraceae</taxon>
        <taxon>Thermatribacter</taxon>
    </lineage>
</organism>
<evidence type="ECO:0000256" key="8">
    <source>
        <dbReference type="ARBA" id="ARBA00022741"/>
    </source>
</evidence>
<feature type="domain" description="Riboflavin kinase" evidence="16">
    <location>
        <begin position="180"/>
        <end position="309"/>
    </location>
</feature>
<dbReference type="InterPro" id="IPR015864">
    <property type="entry name" value="FAD_synthase"/>
</dbReference>
<keyword evidence="4 15" id="KW-0285">Flavoprotein</keyword>
<dbReference type="PANTHER" id="PTHR22749">
    <property type="entry name" value="RIBOFLAVIN KINASE/FMN ADENYLYLTRANSFERASE"/>
    <property type="match status" value="1"/>
</dbReference>
<sequence>MKLLKNHLLPVKGKIIALGFFDGVHSGHRAVLRAASQEAKKRNKLLEVITFYPHPRNFITRSRVVKYLTPYSQKFLLFKSFFPESTLRFWRFDNRLRLLSPGEFIDILDRIYRPSVVFVGANYRFGFQASGNTFFLKEELNKRGIEVEIVPPVKFGDTVISSSLIRFFLEQGLVEKANSALGYPFFIIGKTRPGARIGQKLGFPTGNIYPPSQKKLPRAGVYAGVVESWDQEIRQPALVYCGTKPSVLNKGKRRVIEFFMPDLAYRELYNQRFLVYLWRFLRPEITFPSLSELKQQILRDTEHLKQYLHQYPAVVNYHLNVTNWRCNSSWY</sequence>
<keyword evidence="7 15" id="KW-0548">Nucleotidyltransferase</keyword>
<evidence type="ECO:0000256" key="7">
    <source>
        <dbReference type="ARBA" id="ARBA00022695"/>
    </source>
</evidence>
<dbReference type="InterPro" id="IPR014729">
    <property type="entry name" value="Rossmann-like_a/b/a_fold"/>
</dbReference>
<comment type="catalytic activity">
    <reaction evidence="13 15">
        <text>riboflavin + ATP = FMN + ADP + H(+)</text>
        <dbReference type="Rhea" id="RHEA:14357"/>
        <dbReference type="ChEBI" id="CHEBI:15378"/>
        <dbReference type="ChEBI" id="CHEBI:30616"/>
        <dbReference type="ChEBI" id="CHEBI:57986"/>
        <dbReference type="ChEBI" id="CHEBI:58210"/>
        <dbReference type="ChEBI" id="CHEBI:456216"/>
        <dbReference type="EC" id="2.7.1.26"/>
    </reaction>
</comment>
<keyword evidence="12" id="KW-0511">Multifunctional enzyme</keyword>
<dbReference type="EMBL" id="CP121689">
    <property type="protein sequence ID" value="WZL75287.1"/>
    <property type="molecule type" value="Genomic_DNA"/>
</dbReference>
<dbReference type="Pfam" id="PF06574">
    <property type="entry name" value="FAD_syn"/>
    <property type="match status" value="1"/>
</dbReference>
<dbReference type="PIRSF" id="PIRSF004491">
    <property type="entry name" value="FAD_Synth"/>
    <property type="match status" value="1"/>
</dbReference>
<comment type="function">
    <text evidence="1">Catalyzes the phosphorylation of riboflavin to FMN followed by the adenylation of FMN to FAD.</text>
</comment>
<comment type="similarity">
    <text evidence="15">Belongs to the ribF family.</text>
</comment>
<dbReference type="Proteomes" id="UP001461341">
    <property type="component" value="Chromosome"/>
</dbReference>
<keyword evidence="5 15" id="KW-0288">FMN</keyword>
<evidence type="ECO:0000256" key="1">
    <source>
        <dbReference type="ARBA" id="ARBA00002121"/>
    </source>
</evidence>
<evidence type="ECO:0000256" key="5">
    <source>
        <dbReference type="ARBA" id="ARBA00022643"/>
    </source>
</evidence>
<evidence type="ECO:0000256" key="11">
    <source>
        <dbReference type="ARBA" id="ARBA00022840"/>
    </source>
</evidence>
<keyword evidence="6 15" id="KW-0808">Transferase</keyword>
<keyword evidence="9 15" id="KW-0418">Kinase</keyword>
<dbReference type="SMART" id="SM00904">
    <property type="entry name" value="Flavokinase"/>
    <property type="match status" value="1"/>
</dbReference>
<dbReference type="InterPro" id="IPR023465">
    <property type="entry name" value="Riboflavin_kinase_dom_sf"/>
</dbReference>
<evidence type="ECO:0000256" key="9">
    <source>
        <dbReference type="ARBA" id="ARBA00022777"/>
    </source>
</evidence>